<feature type="transmembrane region" description="Helical" evidence="2">
    <location>
        <begin position="146"/>
        <end position="168"/>
    </location>
</feature>
<evidence type="ECO:0000256" key="1">
    <source>
        <dbReference type="SAM" id="MobiDB-lite"/>
    </source>
</evidence>
<dbReference type="NCBIfam" id="TIGR02532">
    <property type="entry name" value="IV_pilin_GFxxxE"/>
    <property type="match status" value="1"/>
</dbReference>
<dbReference type="AlphaFoldDB" id="A0A5M6IWR7"/>
<organism evidence="3 4">
    <name type="scientific">Rhodovastum atsumiense</name>
    <dbReference type="NCBI Taxonomy" id="504468"/>
    <lineage>
        <taxon>Bacteria</taxon>
        <taxon>Pseudomonadati</taxon>
        <taxon>Pseudomonadota</taxon>
        <taxon>Alphaproteobacteria</taxon>
        <taxon>Acetobacterales</taxon>
        <taxon>Acetobacteraceae</taxon>
        <taxon>Rhodovastum</taxon>
    </lineage>
</organism>
<dbReference type="Proteomes" id="UP000325255">
    <property type="component" value="Unassembled WGS sequence"/>
</dbReference>
<evidence type="ECO:0000256" key="2">
    <source>
        <dbReference type="SAM" id="Phobius"/>
    </source>
</evidence>
<dbReference type="InterPro" id="IPR012902">
    <property type="entry name" value="N_methyl_site"/>
</dbReference>
<proteinExistence type="predicted"/>
<comment type="caution">
    <text evidence="3">The sequence shown here is derived from an EMBL/GenBank/DDBJ whole genome shotgun (WGS) entry which is preliminary data.</text>
</comment>
<keyword evidence="2" id="KW-0812">Transmembrane</keyword>
<feature type="region of interest" description="Disordered" evidence="1">
    <location>
        <begin position="25"/>
        <end position="84"/>
    </location>
</feature>
<sequence length="503" mass="53688">MARSLHRGRGQRLCAGGVRPLHRRAACAGRPRHSAASGPRALRGDGDEPAADGAHRLPDGSPALPAGGADARGVATDVPARRQRRGACGLCRRSGGGHDPRAFRQWQPGDLFRPARLQLRQGAGDPAGSGGTGAMMRTRRQPLAEVGFTLMELLVALAILSVAAYAALDTVAQDTGPTRFQDTRQRLEMIRTAVLGQPGRSVNGEPDIAGFVADIGRLPKNPQELISRPGADTADTSDDIPEWGLDAVKTTGLYVGWRGPYLLAFREVTSKERAFRDGWGNIAKGKALASNGENTSLFGWHRFGSATDNLYVQSYGADGKANEVNTYNNQDAFLKDYPPSANPDDPTGLPDPLVAASDWRVALGQLQLRLVNRSGTNLAFTESKICAALYYVSNGKVETASSTPTPLPATSLAAGDAALVTLPFSKTPWLPMGRAALRLFLTASDNTCNSTPILLPGSYDRITEKRCSTDFDKATPGLACGTRLLTLLPPAMPAQIDWDLTWR</sequence>
<dbReference type="Pfam" id="PF07963">
    <property type="entry name" value="N_methyl"/>
    <property type="match status" value="1"/>
</dbReference>
<reference evidence="3 4" key="1">
    <citation type="submission" date="2019-09" db="EMBL/GenBank/DDBJ databases">
        <title>Genome sequence of Rhodovastum atsumiense, a diverse member of the Acetobacteraceae family of non-sulfur purple photosynthetic bacteria.</title>
        <authorList>
            <person name="Meyer T."/>
            <person name="Kyndt J."/>
        </authorList>
    </citation>
    <scope>NUCLEOTIDE SEQUENCE [LARGE SCALE GENOMIC DNA]</scope>
    <source>
        <strain evidence="3 4">DSM 21279</strain>
    </source>
</reference>
<name>A0A5M6IWR7_9PROT</name>
<gene>
    <name evidence="3" type="ORF">F1189_08525</name>
</gene>
<keyword evidence="2" id="KW-0472">Membrane</keyword>
<evidence type="ECO:0000313" key="3">
    <source>
        <dbReference type="EMBL" id="KAA5612770.1"/>
    </source>
</evidence>
<dbReference type="InterPro" id="IPR045584">
    <property type="entry name" value="Pilin-like"/>
</dbReference>
<accession>A0A5M6IWR7</accession>
<protein>
    <submittedName>
        <fullName evidence="3">Type II secretion system protein</fullName>
    </submittedName>
</protein>
<dbReference type="OrthoDB" id="7067387at2"/>
<keyword evidence="4" id="KW-1185">Reference proteome</keyword>
<dbReference type="SUPFAM" id="SSF54523">
    <property type="entry name" value="Pili subunits"/>
    <property type="match status" value="1"/>
</dbReference>
<keyword evidence="2" id="KW-1133">Transmembrane helix</keyword>
<dbReference type="EMBL" id="VWPK01000010">
    <property type="protein sequence ID" value="KAA5612770.1"/>
    <property type="molecule type" value="Genomic_DNA"/>
</dbReference>
<evidence type="ECO:0000313" key="4">
    <source>
        <dbReference type="Proteomes" id="UP000325255"/>
    </source>
</evidence>